<evidence type="ECO:0008006" key="5">
    <source>
        <dbReference type="Google" id="ProtNLM"/>
    </source>
</evidence>
<dbReference type="Proteomes" id="UP000305067">
    <property type="component" value="Unassembled WGS sequence"/>
</dbReference>
<proteinExistence type="predicted"/>
<evidence type="ECO:0000256" key="2">
    <source>
        <dbReference type="SAM" id="MobiDB-lite"/>
    </source>
</evidence>
<feature type="compositionally biased region" description="Low complexity" evidence="2">
    <location>
        <begin position="65"/>
        <end position="84"/>
    </location>
</feature>
<dbReference type="AlphaFoldDB" id="A0A5C3QL65"/>
<reference evidence="3 4" key="1">
    <citation type="journal article" date="2019" name="Nat. Ecol. Evol.">
        <title>Megaphylogeny resolves global patterns of mushroom evolution.</title>
        <authorList>
            <person name="Varga T."/>
            <person name="Krizsan K."/>
            <person name="Foldi C."/>
            <person name="Dima B."/>
            <person name="Sanchez-Garcia M."/>
            <person name="Sanchez-Ramirez S."/>
            <person name="Szollosi G.J."/>
            <person name="Szarkandi J.G."/>
            <person name="Papp V."/>
            <person name="Albert L."/>
            <person name="Andreopoulos W."/>
            <person name="Angelini C."/>
            <person name="Antonin V."/>
            <person name="Barry K.W."/>
            <person name="Bougher N.L."/>
            <person name="Buchanan P."/>
            <person name="Buyck B."/>
            <person name="Bense V."/>
            <person name="Catcheside P."/>
            <person name="Chovatia M."/>
            <person name="Cooper J."/>
            <person name="Damon W."/>
            <person name="Desjardin D."/>
            <person name="Finy P."/>
            <person name="Geml J."/>
            <person name="Haridas S."/>
            <person name="Hughes K."/>
            <person name="Justo A."/>
            <person name="Karasinski D."/>
            <person name="Kautmanova I."/>
            <person name="Kiss B."/>
            <person name="Kocsube S."/>
            <person name="Kotiranta H."/>
            <person name="LaButti K.M."/>
            <person name="Lechner B.E."/>
            <person name="Liimatainen K."/>
            <person name="Lipzen A."/>
            <person name="Lukacs Z."/>
            <person name="Mihaltcheva S."/>
            <person name="Morgado L.N."/>
            <person name="Niskanen T."/>
            <person name="Noordeloos M.E."/>
            <person name="Ohm R.A."/>
            <person name="Ortiz-Santana B."/>
            <person name="Ovrebo C."/>
            <person name="Racz N."/>
            <person name="Riley R."/>
            <person name="Savchenko A."/>
            <person name="Shiryaev A."/>
            <person name="Soop K."/>
            <person name="Spirin V."/>
            <person name="Szebenyi C."/>
            <person name="Tomsovsky M."/>
            <person name="Tulloss R.E."/>
            <person name="Uehling J."/>
            <person name="Grigoriev I.V."/>
            <person name="Vagvolgyi C."/>
            <person name="Papp T."/>
            <person name="Martin F.M."/>
            <person name="Miettinen O."/>
            <person name="Hibbett D.S."/>
            <person name="Nagy L.G."/>
        </authorList>
    </citation>
    <scope>NUCLEOTIDE SEQUENCE [LARGE SCALE GENOMIC DNA]</scope>
    <source>
        <strain evidence="3 4">CBS 309.79</strain>
    </source>
</reference>
<dbReference type="EMBL" id="ML178822">
    <property type="protein sequence ID" value="TFL02673.1"/>
    <property type="molecule type" value="Genomic_DNA"/>
</dbReference>
<evidence type="ECO:0000313" key="3">
    <source>
        <dbReference type="EMBL" id="TFL02673.1"/>
    </source>
</evidence>
<dbReference type="InterPro" id="IPR011993">
    <property type="entry name" value="PH-like_dom_sf"/>
</dbReference>
<dbReference type="SUPFAM" id="SSF50729">
    <property type="entry name" value="PH domain-like"/>
    <property type="match status" value="1"/>
</dbReference>
<dbReference type="STRING" id="1884261.A0A5C3QL65"/>
<name>A0A5C3QL65_9AGAR</name>
<feature type="region of interest" description="Disordered" evidence="2">
    <location>
        <begin position="1"/>
        <end position="115"/>
    </location>
</feature>
<sequence>MQQQPARFSAERPSHFDRDLPPLPPPKDAELGYPPRTSKPRSYTVSGHELGLHPHHHQPGPVRPSKSSHTYSSSQDSTATSSYQHHQEQHQNPSRTDHSRIPRYTHSRGQTSPSTEMTLAPTALITPMTTFFSLSSPSTTTFHPIPRPAQDTPVIRPLPTTPRTPHERAQLRLQVQRARDAEDLEIMREEAERQARIKAEKAELLRKEEQDAEARRVHLSKEVQLALARRQRMEYSQKAEEEEASRLLEERQVLEKQKRLEEGRRQEEWRQRQALKAEEVRRAAERAQLEEVEERRSKLKEAKEDLKRTKDPVTSGWVTIQLGQTLIWKRRFFKLIGTGLMLYKSADAADITHGALDTLELVSGHVSRFCEWSDGYEELRAIPYSFAVEFKDGNVWSLFTDSEHEKFMLLALLQQAARL</sequence>
<evidence type="ECO:0000313" key="4">
    <source>
        <dbReference type="Proteomes" id="UP000305067"/>
    </source>
</evidence>
<keyword evidence="1" id="KW-0175">Coiled coil</keyword>
<organism evidence="3 4">
    <name type="scientific">Pterulicium gracile</name>
    <dbReference type="NCBI Taxonomy" id="1884261"/>
    <lineage>
        <taxon>Eukaryota</taxon>
        <taxon>Fungi</taxon>
        <taxon>Dikarya</taxon>
        <taxon>Basidiomycota</taxon>
        <taxon>Agaricomycotina</taxon>
        <taxon>Agaricomycetes</taxon>
        <taxon>Agaricomycetidae</taxon>
        <taxon>Agaricales</taxon>
        <taxon>Pleurotineae</taxon>
        <taxon>Pterulaceae</taxon>
        <taxon>Pterulicium</taxon>
    </lineage>
</organism>
<accession>A0A5C3QL65</accession>
<feature type="compositionally biased region" description="Basic and acidic residues" evidence="2">
    <location>
        <begin position="9"/>
        <end position="20"/>
    </location>
</feature>
<dbReference type="OrthoDB" id="2123378at2759"/>
<protein>
    <recommendedName>
        <fullName evidence="5">PH domain-containing protein</fullName>
    </recommendedName>
</protein>
<evidence type="ECO:0000256" key="1">
    <source>
        <dbReference type="SAM" id="Coils"/>
    </source>
</evidence>
<feature type="compositionally biased region" description="Basic and acidic residues" evidence="2">
    <location>
        <begin position="85"/>
        <end position="100"/>
    </location>
</feature>
<keyword evidence="4" id="KW-1185">Reference proteome</keyword>
<feature type="region of interest" description="Disordered" evidence="2">
    <location>
        <begin position="137"/>
        <end position="166"/>
    </location>
</feature>
<feature type="coiled-coil region" evidence="1">
    <location>
        <begin position="181"/>
        <end position="309"/>
    </location>
</feature>
<dbReference type="CDD" id="cd00821">
    <property type="entry name" value="PH"/>
    <property type="match status" value="1"/>
</dbReference>
<gene>
    <name evidence="3" type="ORF">BDV98DRAFT_582225</name>
</gene>
<dbReference type="Gene3D" id="2.30.29.30">
    <property type="entry name" value="Pleckstrin-homology domain (PH domain)/Phosphotyrosine-binding domain (PTB)"/>
    <property type="match status" value="1"/>
</dbReference>